<organism evidence="1 2">
    <name type="scientific">Winogradskyella vincentii</name>
    <dbReference type="NCBI Taxonomy" id="2877122"/>
    <lineage>
        <taxon>Bacteria</taxon>
        <taxon>Pseudomonadati</taxon>
        <taxon>Bacteroidota</taxon>
        <taxon>Flavobacteriia</taxon>
        <taxon>Flavobacteriales</taxon>
        <taxon>Flavobacteriaceae</taxon>
        <taxon>Winogradskyella</taxon>
    </lineage>
</organism>
<dbReference type="SUPFAM" id="SSF51445">
    <property type="entry name" value="(Trans)glycosidases"/>
    <property type="match status" value="1"/>
</dbReference>
<proteinExistence type="predicted"/>
<sequence length="338" mass="39324">MKRLISLIFSILIFGCAASVYKPEKINGVSFVAMNTAIDSTNIVPVVEVNANYAAVMPFGFIKDLDHPQVIHNTDRQWYGETRAGAQQYIYELQKKDISIMIKPQIWVSRGKFTGEIMMQSEASWKALEDSYSSFLLEYAELAEEVNAEILCIGTELELFTKYRPEYWFSLIDKLRKVYNGKLTYAANWNEYRKTPFWDKLDFIGIDAYFPVSDNKTPSFEDCMAGWQKHKPEILKLSNTYKKKVLFTEYGYRSVDYAGERPWDYSNRDGSVNLEAQVNTTKALFETFWEENWFAGGFVWKWFHIHDKVGGPNNNMFTPQNKPSQEVIRVQYGHSNNY</sequence>
<comment type="caution">
    <text evidence="1">The sequence shown here is derived from an EMBL/GenBank/DDBJ whole genome shotgun (WGS) entry which is preliminary data.</text>
</comment>
<evidence type="ECO:0000313" key="1">
    <source>
        <dbReference type="EMBL" id="MCA0152020.1"/>
    </source>
</evidence>
<dbReference type="PROSITE" id="PS51257">
    <property type="entry name" value="PROKAR_LIPOPROTEIN"/>
    <property type="match status" value="1"/>
</dbReference>
<dbReference type="InterPro" id="IPR017853">
    <property type="entry name" value="GH"/>
</dbReference>
<dbReference type="CDD" id="cd19608">
    <property type="entry name" value="GH113_mannanase-like"/>
    <property type="match status" value="1"/>
</dbReference>
<accession>A0ABS7XWI2</accession>
<dbReference type="GO" id="GO:0016787">
    <property type="term" value="F:hydrolase activity"/>
    <property type="evidence" value="ECO:0007669"/>
    <property type="project" value="UniProtKB-KW"/>
</dbReference>
<dbReference type="InterPro" id="IPR055151">
    <property type="entry name" value="GH113"/>
</dbReference>
<dbReference type="Pfam" id="PF22612">
    <property type="entry name" value="GH113"/>
    <property type="match status" value="1"/>
</dbReference>
<dbReference type="EMBL" id="JAIUJS010000001">
    <property type="protein sequence ID" value="MCA0152020.1"/>
    <property type="molecule type" value="Genomic_DNA"/>
</dbReference>
<evidence type="ECO:0000313" key="2">
    <source>
        <dbReference type="Proteomes" id="UP001198402"/>
    </source>
</evidence>
<gene>
    <name evidence="1" type="ORF">LBV24_02250</name>
</gene>
<dbReference type="RefSeq" id="WP_224476962.1">
    <property type="nucleotide sequence ID" value="NZ_JAIUJS010000001.1"/>
</dbReference>
<keyword evidence="1" id="KW-0378">Hydrolase</keyword>
<name>A0ABS7XWI2_9FLAO</name>
<dbReference type="Gene3D" id="3.20.20.80">
    <property type="entry name" value="Glycosidases"/>
    <property type="match status" value="1"/>
</dbReference>
<dbReference type="Proteomes" id="UP001198402">
    <property type="component" value="Unassembled WGS sequence"/>
</dbReference>
<reference evidence="2" key="1">
    <citation type="submission" date="2023-07" db="EMBL/GenBank/DDBJ databases">
        <authorList>
            <person name="Yue Y."/>
        </authorList>
    </citation>
    <scope>NUCLEOTIDE SEQUENCE [LARGE SCALE GENOMIC DNA]</scope>
    <source>
        <strain evidence="2">2Y89</strain>
    </source>
</reference>
<keyword evidence="2" id="KW-1185">Reference proteome</keyword>
<protein>
    <submittedName>
        <fullName evidence="1">Glycoside hydrolase</fullName>
    </submittedName>
</protein>